<gene>
    <name evidence="1" type="ORF">YPPY08_0492</name>
</gene>
<dbReference type="AlphaFoldDB" id="A0AB72ZPA1"/>
<dbReference type="EMBL" id="AKRT01000080">
    <property type="protein sequence ID" value="EIR24439.1"/>
    <property type="molecule type" value="Genomic_DNA"/>
</dbReference>
<dbReference type="RefSeq" id="WP_002353623.1">
    <property type="nucleotide sequence ID" value="NZ_AKRT01000080.1"/>
</dbReference>
<name>A0AB72ZPA1_YERPE</name>
<reference evidence="1 2" key="1">
    <citation type="submission" date="2012-05" db="EMBL/GenBank/DDBJ databases">
        <title>Genome sequence of Yersinia Pestis PY-08.</title>
        <authorList>
            <person name="Santana-Cruz I."/>
            <person name="Sengamalay N."/>
            <person name="McCracken C."/>
            <person name="Daugherty S.C."/>
            <person name="Maroo A."/>
            <person name="Vara P.G."/>
            <person name="Tallon L.J."/>
            <person name="Sadzewicz L."/>
            <person name="Vinetz J.M."/>
            <person name="Cespedes Zambrano M.J."/>
            <person name="Fraser-Liggett C.M."/>
            <person name="Tettelin H."/>
        </authorList>
    </citation>
    <scope>NUCLEOTIDE SEQUENCE [LARGE SCALE GENOMIC DNA]</scope>
    <source>
        <strain evidence="1 2">PY-08</strain>
    </source>
</reference>
<protein>
    <submittedName>
        <fullName evidence="1">Uncharacterized protein</fullName>
    </submittedName>
</protein>
<evidence type="ECO:0000313" key="1">
    <source>
        <dbReference type="EMBL" id="EIR24439.1"/>
    </source>
</evidence>
<sequence length="71" mass="8454">MLSAKSVASDIGHNHATTEFYTQFFLTYILQYNVLKRLYSILCDDCWTFFIYHADLMCKLLYPLYLLLQQC</sequence>
<accession>A0AB72ZPA1</accession>
<dbReference type="GeneID" id="99988971"/>
<proteinExistence type="predicted"/>
<evidence type="ECO:0000313" key="2">
    <source>
        <dbReference type="Proteomes" id="UP000003231"/>
    </source>
</evidence>
<comment type="caution">
    <text evidence="1">The sequence shown here is derived from an EMBL/GenBank/DDBJ whole genome shotgun (WGS) entry which is preliminary data.</text>
</comment>
<organism evidence="1 2">
    <name type="scientific">Yersinia pestis PY-08</name>
    <dbReference type="NCBI Taxonomy" id="992134"/>
    <lineage>
        <taxon>Bacteria</taxon>
        <taxon>Pseudomonadati</taxon>
        <taxon>Pseudomonadota</taxon>
        <taxon>Gammaproteobacteria</taxon>
        <taxon>Enterobacterales</taxon>
        <taxon>Yersiniaceae</taxon>
        <taxon>Yersinia</taxon>
    </lineage>
</organism>
<dbReference type="Proteomes" id="UP000003231">
    <property type="component" value="Unassembled WGS sequence"/>
</dbReference>